<protein>
    <submittedName>
        <fullName evidence="1">Uncharacterized protein</fullName>
    </submittedName>
</protein>
<proteinExistence type="predicted"/>
<dbReference type="Proteomes" id="UP000290288">
    <property type="component" value="Unassembled WGS sequence"/>
</dbReference>
<name>A0A4Q2D352_9AGAR</name>
<evidence type="ECO:0000313" key="2">
    <source>
        <dbReference type="Proteomes" id="UP000290288"/>
    </source>
</evidence>
<evidence type="ECO:0000313" key="1">
    <source>
        <dbReference type="EMBL" id="RXW12781.1"/>
    </source>
</evidence>
<sequence>MSYTSPFLNYQPYVSGVNNLSAEGITIDEGVARAVRQAADFSNNYSVNWSLVWTKALQQSRDAASSISGWYQRFNQVFLCMINDVESQQDAKDLSTEFKALLREEYPSKKYDLDLTPGPKKAFEEIEGLVTKESEHIVRVLGDEKDWHKSVTELKKNLPDIQKGVEQIRGALNNYATKLA</sequence>
<organism evidence="1 2">
    <name type="scientific">Candolleomyces aberdarensis</name>
    <dbReference type="NCBI Taxonomy" id="2316362"/>
    <lineage>
        <taxon>Eukaryota</taxon>
        <taxon>Fungi</taxon>
        <taxon>Dikarya</taxon>
        <taxon>Basidiomycota</taxon>
        <taxon>Agaricomycotina</taxon>
        <taxon>Agaricomycetes</taxon>
        <taxon>Agaricomycetidae</taxon>
        <taxon>Agaricales</taxon>
        <taxon>Agaricineae</taxon>
        <taxon>Psathyrellaceae</taxon>
        <taxon>Candolleomyces</taxon>
    </lineage>
</organism>
<reference evidence="1 2" key="1">
    <citation type="submission" date="2019-01" db="EMBL/GenBank/DDBJ databases">
        <title>Draft genome sequence of Psathyrella aberdarensis IHI B618.</title>
        <authorList>
            <person name="Buettner E."/>
            <person name="Kellner H."/>
        </authorList>
    </citation>
    <scope>NUCLEOTIDE SEQUENCE [LARGE SCALE GENOMIC DNA]</scope>
    <source>
        <strain evidence="1 2">IHI B618</strain>
    </source>
</reference>
<comment type="caution">
    <text evidence="1">The sequence shown here is derived from an EMBL/GenBank/DDBJ whole genome shotgun (WGS) entry which is preliminary data.</text>
</comment>
<keyword evidence="2" id="KW-1185">Reference proteome</keyword>
<dbReference type="AlphaFoldDB" id="A0A4Q2D352"/>
<accession>A0A4Q2D352</accession>
<dbReference type="EMBL" id="SDEE01001122">
    <property type="protein sequence ID" value="RXW12781.1"/>
    <property type="molecule type" value="Genomic_DNA"/>
</dbReference>
<dbReference type="OrthoDB" id="3020067at2759"/>
<gene>
    <name evidence="1" type="ORF">EST38_g13073</name>
</gene>